<accession>A0ABR0HDZ7</accession>
<dbReference type="GeneID" id="87932689"/>
<feature type="signal peptide" evidence="1">
    <location>
        <begin position="1"/>
        <end position="21"/>
    </location>
</feature>
<sequence length="651" mass="70086">MALAFSLRVLVKLVGSVACSAAHRPLEMAVPYTLLYFFASFFSFVTCIPLKPGVSFQSQSSLPVLTLPYGSYRASSYRSSSDLYIFKNIRYAAPPVGELRWAKPAPPAQNSTHQDGSYGPRCIQSAPNGINVVGPGNKAPVGAVINQFLGGIPLPLFSGGSEDCLFLDVYVPGKALKNPTIKLPVVVWIYGGGFLFGSKDTMTPDLPFYDGGGMIGQSNNNMIFVAINYRVGAFGFLAGESMERDGLPNAGLHDQRAALQWVRDHIHLVGGDPTQVTAMGESAGASSIFHHIVAEGGRLDPLFSRAILQSPAFQPIWDRVGKVEDTFQDFATLAGCQGKGLACLRAADPTALIKANNALNLKQAPGTFAIGPTPDGKFIRQLPVLELALGKFWKLESLILSHVADEASLFVGGSIQTDAQFSGFLGQLFPNDTLTAGVNDKIEEAYPPVKGTKKSKYATQTARMTEFTRDSCFTCHIRHLTESFGDSKVWNMQYSVFPGQHATDLIPTFFSTAYTSDTFLDDLAMFFVPVLGTLVAGISTAMQSYFASYITTGNPNMNRKILNLPPAIRWNHPVSGQGEQISGVLDVGGWGITTVSDDKHQKTPCDFWRGFAAAVTALGGYSPPGEVVPQNLVRVEGDVSRNYVGGNEASE</sequence>
<evidence type="ECO:0000256" key="1">
    <source>
        <dbReference type="SAM" id="SignalP"/>
    </source>
</evidence>
<dbReference type="InterPro" id="IPR050309">
    <property type="entry name" value="Type-B_Carboxylest/Lipase"/>
</dbReference>
<proteinExistence type="predicted"/>
<dbReference type="InterPro" id="IPR002018">
    <property type="entry name" value="CarbesteraseB"/>
</dbReference>
<name>A0ABR0HDZ7_9PEZI</name>
<keyword evidence="1" id="KW-0732">Signal</keyword>
<dbReference type="InterPro" id="IPR029058">
    <property type="entry name" value="AB_hydrolase_fold"/>
</dbReference>
<dbReference type="PROSITE" id="PS00941">
    <property type="entry name" value="CARBOXYLESTERASE_B_2"/>
    <property type="match status" value="1"/>
</dbReference>
<evidence type="ECO:0000313" key="3">
    <source>
        <dbReference type="EMBL" id="KAK4666081.1"/>
    </source>
</evidence>
<comment type="caution">
    <text evidence="3">The sequence shown here is derived from an EMBL/GenBank/DDBJ whole genome shotgun (WGS) entry which is preliminary data.</text>
</comment>
<dbReference type="SUPFAM" id="SSF53474">
    <property type="entry name" value="alpha/beta-Hydrolases"/>
    <property type="match status" value="1"/>
</dbReference>
<keyword evidence="4" id="KW-1185">Reference proteome</keyword>
<evidence type="ECO:0000313" key="4">
    <source>
        <dbReference type="Proteomes" id="UP001326199"/>
    </source>
</evidence>
<dbReference type="Gene3D" id="3.40.50.1820">
    <property type="entry name" value="alpha/beta hydrolase"/>
    <property type="match status" value="1"/>
</dbReference>
<dbReference type="Pfam" id="PF00135">
    <property type="entry name" value="COesterase"/>
    <property type="match status" value="1"/>
</dbReference>
<feature type="chain" id="PRO_5046222736" description="Carboxylesterase type B domain-containing protein" evidence="1">
    <location>
        <begin position="22"/>
        <end position="651"/>
    </location>
</feature>
<protein>
    <recommendedName>
        <fullName evidence="2">Carboxylesterase type B domain-containing protein</fullName>
    </recommendedName>
</protein>
<dbReference type="InterPro" id="IPR019819">
    <property type="entry name" value="Carboxylesterase_B_CS"/>
</dbReference>
<dbReference type="EMBL" id="JAFFHB010000005">
    <property type="protein sequence ID" value="KAK4666081.1"/>
    <property type="molecule type" value="Genomic_DNA"/>
</dbReference>
<organism evidence="3 4">
    <name type="scientific">Podospora pseudopauciseta</name>
    <dbReference type="NCBI Taxonomy" id="2093780"/>
    <lineage>
        <taxon>Eukaryota</taxon>
        <taxon>Fungi</taxon>
        <taxon>Dikarya</taxon>
        <taxon>Ascomycota</taxon>
        <taxon>Pezizomycotina</taxon>
        <taxon>Sordariomycetes</taxon>
        <taxon>Sordariomycetidae</taxon>
        <taxon>Sordariales</taxon>
        <taxon>Podosporaceae</taxon>
        <taxon>Podospora</taxon>
    </lineage>
</organism>
<gene>
    <name evidence="3" type="ORF">QC763_407080</name>
</gene>
<dbReference type="Proteomes" id="UP001326199">
    <property type="component" value="Unassembled WGS sequence"/>
</dbReference>
<dbReference type="RefSeq" id="XP_062766047.1">
    <property type="nucleotide sequence ID" value="XM_062912346.1"/>
</dbReference>
<evidence type="ECO:0000259" key="2">
    <source>
        <dbReference type="Pfam" id="PF00135"/>
    </source>
</evidence>
<reference evidence="3 4" key="1">
    <citation type="journal article" date="2023" name="bioRxiv">
        <title>High-quality genome assemblies of four members of thePodospora anserinaspecies complex.</title>
        <authorList>
            <person name="Ament-Velasquez S.L."/>
            <person name="Vogan A.A."/>
            <person name="Wallerman O."/>
            <person name="Hartmann F."/>
            <person name="Gautier V."/>
            <person name="Silar P."/>
            <person name="Giraud T."/>
            <person name="Johannesson H."/>
        </authorList>
    </citation>
    <scope>NUCLEOTIDE SEQUENCE [LARGE SCALE GENOMIC DNA]</scope>
    <source>
        <strain evidence="3 4">CBS 411.78</strain>
    </source>
</reference>
<feature type="domain" description="Carboxylesterase type B" evidence="2">
    <location>
        <begin position="64"/>
        <end position="560"/>
    </location>
</feature>
<dbReference type="PANTHER" id="PTHR11559">
    <property type="entry name" value="CARBOXYLESTERASE"/>
    <property type="match status" value="1"/>
</dbReference>